<evidence type="ECO:0000256" key="6">
    <source>
        <dbReference type="RuleBase" id="RU364043"/>
    </source>
</evidence>
<evidence type="ECO:0000256" key="5">
    <source>
        <dbReference type="ARBA" id="ARBA00022801"/>
    </source>
</evidence>
<dbReference type="PANTHER" id="PTHR43222:SF11">
    <property type="entry name" value="PHOSPHATASE NUDJ"/>
    <property type="match status" value="1"/>
</dbReference>
<evidence type="ECO:0000256" key="2">
    <source>
        <dbReference type="ARBA" id="ARBA00007608"/>
    </source>
</evidence>
<comment type="caution">
    <text evidence="8">The sequence shown here is derived from an EMBL/GenBank/DDBJ whole genome shotgun (WGS) entry which is preliminary data.</text>
</comment>
<dbReference type="PROSITE" id="PS00893">
    <property type="entry name" value="NUDIX_BOX"/>
    <property type="match status" value="1"/>
</dbReference>
<dbReference type="CDD" id="cd03675">
    <property type="entry name" value="NUDIX_Hydrolase"/>
    <property type="match status" value="1"/>
</dbReference>
<comment type="subunit">
    <text evidence="3 6">Monomer.</text>
</comment>
<dbReference type="Pfam" id="PF00293">
    <property type="entry name" value="NUDIX"/>
    <property type="match status" value="1"/>
</dbReference>
<keyword evidence="6" id="KW-0460">Magnesium</keyword>
<gene>
    <name evidence="6" type="primary">nudJ</name>
    <name evidence="8" type="ORF">GCM10023095_28260</name>
</gene>
<reference evidence="9" key="1">
    <citation type="journal article" date="2019" name="Int. J. Syst. Evol. Microbiol.">
        <title>The Global Catalogue of Microorganisms (GCM) 10K type strain sequencing project: providing services to taxonomists for standard genome sequencing and annotation.</title>
        <authorList>
            <consortium name="The Broad Institute Genomics Platform"/>
            <consortium name="The Broad Institute Genome Sequencing Center for Infectious Disease"/>
            <person name="Wu L."/>
            <person name="Ma J."/>
        </authorList>
    </citation>
    <scope>NUCLEOTIDE SEQUENCE [LARGE SCALE GENOMIC DNA]</scope>
    <source>
        <strain evidence="9">JCM 32226</strain>
    </source>
</reference>
<protein>
    <recommendedName>
        <fullName evidence="4 6">Phosphatase NudJ</fullName>
        <ecNumber evidence="6">3.6.1.-</ecNumber>
    </recommendedName>
</protein>
<dbReference type="InterPro" id="IPR020084">
    <property type="entry name" value="NUDIX_hydrolase_CS"/>
</dbReference>
<proteinExistence type="inferred from homology"/>
<evidence type="ECO:0000256" key="3">
    <source>
        <dbReference type="ARBA" id="ARBA00011245"/>
    </source>
</evidence>
<dbReference type="PROSITE" id="PS51462">
    <property type="entry name" value="NUDIX"/>
    <property type="match status" value="1"/>
</dbReference>
<dbReference type="Proteomes" id="UP001501321">
    <property type="component" value="Unassembled WGS sequence"/>
</dbReference>
<evidence type="ECO:0000313" key="8">
    <source>
        <dbReference type="EMBL" id="GAA4502845.1"/>
    </source>
</evidence>
<evidence type="ECO:0000259" key="7">
    <source>
        <dbReference type="PROSITE" id="PS51462"/>
    </source>
</evidence>
<dbReference type="SUPFAM" id="SSF55811">
    <property type="entry name" value="Nudix"/>
    <property type="match status" value="1"/>
</dbReference>
<dbReference type="InterPro" id="IPR000086">
    <property type="entry name" value="NUDIX_hydrolase_dom"/>
</dbReference>
<keyword evidence="5 6" id="KW-0378">Hydrolase</keyword>
<dbReference type="InterPro" id="IPR015797">
    <property type="entry name" value="NUDIX_hydrolase-like_dom_sf"/>
</dbReference>
<dbReference type="Gene3D" id="3.90.79.10">
    <property type="entry name" value="Nucleoside Triphosphate Pyrophosphohydrolase"/>
    <property type="match status" value="1"/>
</dbReference>
<dbReference type="EC" id="3.6.1.-" evidence="6"/>
<dbReference type="InterPro" id="IPR033713">
    <property type="entry name" value="NudJ"/>
</dbReference>
<sequence>MNMRFRPNVTVAAIIRWQDRYLLVEEQERNGRHVFNQPAGHLEHGENLIEAVMREVQEETGLTLTPDGWVGTYLFSTPYRKLTYLRFCFYCELTQAPGDHAPQDPDNDILACHWLTMPEIRKLGRRLRSPLVMECFEDYLSGVRLPLASLKDRRFCV</sequence>
<dbReference type="EMBL" id="BAABFC010000022">
    <property type="protein sequence ID" value="GAA4502845.1"/>
    <property type="molecule type" value="Genomic_DNA"/>
</dbReference>
<organism evidence="8 9">
    <name type="scientific">Pseudaeromonas paramecii</name>
    <dbReference type="NCBI Taxonomy" id="2138166"/>
    <lineage>
        <taxon>Bacteria</taxon>
        <taxon>Pseudomonadati</taxon>
        <taxon>Pseudomonadota</taxon>
        <taxon>Gammaproteobacteria</taxon>
        <taxon>Aeromonadales</taxon>
        <taxon>Aeromonadaceae</taxon>
        <taxon>Pseudaeromonas</taxon>
    </lineage>
</organism>
<evidence type="ECO:0000256" key="4">
    <source>
        <dbReference type="ARBA" id="ARBA00015552"/>
    </source>
</evidence>
<keyword evidence="9" id="KW-1185">Reference proteome</keyword>
<dbReference type="GO" id="GO:0016787">
    <property type="term" value="F:hydrolase activity"/>
    <property type="evidence" value="ECO:0007669"/>
    <property type="project" value="UniProtKB-KW"/>
</dbReference>
<accession>A0ABP8QG88</accession>
<comment type="cofactor">
    <cofactor evidence="1 6">
        <name>Mg(2+)</name>
        <dbReference type="ChEBI" id="CHEBI:18420"/>
    </cofactor>
</comment>
<evidence type="ECO:0000313" key="9">
    <source>
        <dbReference type="Proteomes" id="UP001501321"/>
    </source>
</evidence>
<dbReference type="PANTHER" id="PTHR43222">
    <property type="entry name" value="NUDIX HYDROLASE 23"/>
    <property type="match status" value="1"/>
</dbReference>
<name>A0ABP8QG88_9GAMM</name>
<comment type="similarity">
    <text evidence="2 6">Belongs to the Nudix hydrolase family. NudJ subfamily.</text>
</comment>
<feature type="domain" description="Nudix hydrolase" evidence="7">
    <location>
        <begin position="4"/>
        <end position="140"/>
    </location>
</feature>
<evidence type="ECO:0000256" key="1">
    <source>
        <dbReference type="ARBA" id="ARBA00001946"/>
    </source>
</evidence>